<name>A0ABQ0KZ95_MYCCL</name>
<feature type="domain" description="C2H2-type" evidence="1">
    <location>
        <begin position="340"/>
        <end position="361"/>
    </location>
</feature>
<evidence type="ECO:0000259" key="1">
    <source>
        <dbReference type="PROSITE" id="PS00028"/>
    </source>
</evidence>
<protein>
    <recommendedName>
        <fullName evidence="1">C2H2-type domain-containing protein</fullName>
    </recommendedName>
</protein>
<dbReference type="PROSITE" id="PS00028">
    <property type="entry name" value="ZINC_FINGER_C2H2_1"/>
    <property type="match status" value="1"/>
</dbReference>
<accession>A0ABQ0KZ95</accession>
<keyword evidence="3" id="KW-1185">Reference proteome</keyword>
<dbReference type="Proteomes" id="UP000815677">
    <property type="component" value="Unassembled WGS sequence"/>
</dbReference>
<sequence length="504" mass="56440">MHCQLNFHGQGAGADHERAQLDFLQTLTLDSRNAASALLILDLLIAPSLKKLAIQEHFFADAHDLRRILTSWTALTSLECLWILTSAQRLESESGVVAEYRKLFPEILVIEGGDEEKHKSLWEPDVGDEHWDAGWIRDPWIVPILEDVASIQIQSCSEGKDSGKTGSVFAFYTPAKYGLTAGNSIVADPANASTIKFMHDAKLVGGPSGAGIVILKPHKFLRDIVPAYLPYRRLEPFYCLLQRYGFRRKRFALNGDEGKAVVLKHPIFTQKNFDLPHLGALKVPMQKPSKEMKVMKGKKAQKKRAEVPLARRMQPLVRIVPSTGQMRSLSEPPATHRAECRACGVLYASPEELGWHWQRFHAIHIFLLTTICQWSASSYRPLAATLCAMPPERSLRAKILQAVVRLERGSSEARLWFWCRPRRRGRGSPGRPPAESLLGVAAREQSRARSAGYQDGFARRTVRYQQKTACGCLQVLPPRPRFLSGADTFPDNGARCRRRAVAGL</sequence>
<evidence type="ECO:0000313" key="3">
    <source>
        <dbReference type="Proteomes" id="UP000815677"/>
    </source>
</evidence>
<organism evidence="2 3">
    <name type="scientific">Mycena chlorophos</name>
    <name type="common">Agaric fungus</name>
    <name type="synonym">Agaricus chlorophos</name>
    <dbReference type="NCBI Taxonomy" id="658473"/>
    <lineage>
        <taxon>Eukaryota</taxon>
        <taxon>Fungi</taxon>
        <taxon>Dikarya</taxon>
        <taxon>Basidiomycota</taxon>
        <taxon>Agaricomycotina</taxon>
        <taxon>Agaricomycetes</taxon>
        <taxon>Agaricomycetidae</taxon>
        <taxon>Agaricales</taxon>
        <taxon>Marasmiineae</taxon>
        <taxon>Mycenaceae</taxon>
        <taxon>Mycena</taxon>
    </lineage>
</organism>
<evidence type="ECO:0000313" key="2">
    <source>
        <dbReference type="EMBL" id="GAT44234.1"/>
    </source>
</evidence>
<proteinExistence type="predicted"/>
<reference evidence="2" key="1">
    <citation type="submission" date="2014-09" db="EMBL/GenBank/DDBJ databases">
        <title>Genome sequence of the luminous mushroom Mycena chlorophos for searching fungal bioluminescence genes.</title>
        <authorList>
            <person name="Tanaka Y."/>
            <person name="Kasuga D."/>
            <person name="Oba Y."/>
            <person name="Hase S."/>
            <person name="Sato K."/>
            <person name="Oba Y."/>
            <person name="Sakakibara Y."/>
        </authorList>
    </citation>
    <scope>NUCLEOTIDE SEQUENCE</scope>
</reference>
<gene>
    <name evidence="2" type="ORF">MCHLO_01873</name>
</gene>
<dbReference type="EMBL" id="DF839592">
    <property type="protein sequence ID" value="GAT44234.1"/>
    <property type="molecule type" value="Genomic_DNA"/>
</dbReference>
<dbReference type="InterPro" id="IPR013087">
    <property type="entry name" value="Znf_C2H2_type"/>
</dbReference>